<dbReference type="AlphaFoldDB" id="A0A926N995"/>
<proteinExistence type="predicted"/>
<dbReference type="EMBL" id="JACXAH010000002">
    <property type="protein sequence ID" value="MBD1371245.1"/>
    <property type="molecule type" value="Genomic_DNA"/>
</dbReference>
<organism evidence="4 5">
    <name type="scientific">Polycladospora coralii</name>
    <dbReference type="NCBI Taxonomy" id="2771432"/>
    <lineage>
        <taxon>Bacteria</taxon>
        <taxon>Bacillati</taxon>
        <taxon>Bacillota</taxon>
        <taxon>Bacilli</taxon>
        <taxon>Bacillales</taxon>
        <taxon>Thermoactinomycetaceae</taxon>
        <taxon>Polycladospora</taxon>
    </lineage>
</organism>
<dbReference type="InterPro" id="IPR000182">
    <property type="entry name" value="GNAT_dom"/>
</dbReference>
<keyword evidence="1" id="KW-0808">Transferase</keyword>
<dbReference type="PANTHER" id="PTHR43877">
    <property type="entry name" value="AMINOALKYLPHOSPHONATE N-ACETYLTRANSFERASE-RELATED-RELATED"/>
    <property type="match status" value="1"/>
</dbReference>
<evidence type="ECO:0000256" key="2">
    <source>
        <dbReference type="ARBA" id="ARBA00023315"/>
    </source>
</evidence>
<comment type="caution">
    <text evidence="4">The sequence shown here is derived from an EMBL/GenBank/DDBJ whole genome shotgun (WGS) entry which is preliminary data.</text>
</comment>
<name>A0A926N995_9BACL</name>
<dbReference type="PROSITE" id="PS51186">
    <property type="entry name" value="GNAT"/>
    <property type="match status" value="1"/>
</dbReference>
<evidence type="ECO:0000313" key="4">
    <source>
        <dbReference type="EMBL" id="MBD1371245.1"/>
    </source>
</evidence>
<sequence length="163" mass="18780">MKHGIFIKLSYSQDNEVCNLSYSVQVVSTQKQLEQAFSIRTAVFVAEQQVPHELEIDEWEQEATHFLLYQDSQKVLGTSRLRMLDEKTAKAERVAVLADARGLGAGKRLMHAMEKYARELGATQMVLNGQARVEKFYEQLGYRIVGEPFMDANIKHYHMEKRL</sequence>
<evidence type="ECO:0000313" key="5">
    <source>
        <dbReference type="Proteomes" id="UP000661691"/>
    </source>
</evidence>
<feature type="domain" description="N-acetyltransferase" evidence="3">
    <location>
        <begin position="22"/>
        <end position="163"/>
    </location>
</feature>
<dbReference type="CDD" id="cd04301">
    <property type="entry name" value="NAT_SF"/>
    <property type="match status" value="1"/>
</dbReference>
<dbReference type="InterPro" id="IPR050832">
    <property type="entry name" value="Bact_Acetyltransf"/>
</dbReference>
<dbReference type="SUPFAM" id="SSF55729">
    <property type="entry name" value="Acyl-CoA N-acyltransferases (Nat)"/>
    <property type="match status" value="1"/>
</dbReference>
<reference evidence="4" key="1">
    <citation type="submission" date="2020-09" db="EMBL/GenBank/DDBJ databases">
        <title>A novel bacterium of genus Hazenella, isolated from South China Sea.</title>
        <authorList>
            <person name="Huang H."/>
            <person name="Mo K."/>
            <person name="Hu Y."/>
        </authorList>
    </citation>
    <scope>NUCLEOTIDE SEQUENCE</scope>
    <source>
        <strain evidence="4">IB182357</strain>
    </source>
</reference>
<keyword evidence="2" id="KW-0012">Acyltransferase</keyword>
<accession>A0A926N995</accession>
<dbReference type="GO" id="GO:0016747">
    <property type="term" value="F:acyltransferase activity, transferring groups other than amino-acyl groups"/>
    <property type="evidence" value="ECO:0007669"/>
    <property type="project" value="InterPro"/>
</dbReference>
<dbReference type="InterPro" id="IPR016181">
    <property type="entry name" value="Acyl_CoA_acyltransferase"/>
</dbReference>
<protein>
    <submittedName>
        <fullName evidence="4">GNAT family N-acetyltransferase</fullName>
    </submittedName>
</protein>
<dbReference type="Gene3D" id="3.40.630.30">
    <property type="match status" value="1"/>
</dbReference>
<keyword evidence="5" id="KW-1185">Reference proteome</keyword>
<dbReference type="Pfam" id="PF13673">
    <property type="entry name" value="Acetyltransf_10"/>
    <property type="match status" value="1"/>
</dbReference>
<evidence type="ECO:0000256" key="1">
    <source>
        <dbReference type="ARBA" id="ARBA00022679"/>
    </source>
</evidence>
<gene>
    <name evidence="4" type="ORF">IC620_02590</name>
</gene>
<evidence type="ECO:0000259" key="3">
    <source>
        <dbReference type="PROSITE" id="PS51186"/>
    </source>
</evidence>
<dbReference type="PANTHER" id="PTHR43877:SF2">
    <property type="entry name" value="AMINOALKYLPHOSPHONATE N-ACETYLTRANSFERASE-RELATED"/>
    <property type="match status" value="1"/>
</dbReference>
<dbReference type="Proteomes" id="UP000661691">
    <property type="component" value="Unassembled WGS sequence"/>
</dbReference>